<feature type="transmembrane region" description="Helical" evidence="8">
    <location>
        <begin position="241"/>
        <end position="263"/>
    </location>
</feature>
<dbReference type="GO" id="GO:0008137">
    <property type="term" value="F:NADH dehydrogenase (ubiquinone) activity"/>
    <property type="evidence" value="ECO:0007669"/>
    <property type="project" value="InterPro"/>
</dbReference>
<evidence type="ECO:0000256" key="2">
    <source>
        <dbReference type="ARBA" id="ARBA00005346"/>
    </source>
</evidence>
<dbReference type="InterPro" id="IPR050586">
    <property type="entry name" value="CPA3_Na-H_Antiporter_D"/>
</dbReference>
<dbReference type="GO" id="GO:0005886">
    <property type="term" value="C:plasma membrane"/>
    <property type="evidence" value="ECO:0007669"/>
    <property type="project" value="UniProtKB-SubCell"/>
</dbReference>
<evidence type="ECO:0000256" key="8">
    <source>
        <dbReference type="SAM" id="Phobius"/>
    </source>
</evidence>
<evidence type="ECO:0000256" key="3">
    <source>
        <dbReference type="ARBA" id="ARBA00022475"/>
    </source>
</evidence>
<dbReference type="AlphaFoldDB" id="A0A9D7DX80"/>
<dbReference type="GO" id="GO:0042773">
    <property type="term" value="P:ATP synthesis coupled electron transport"/>
    <property type="evidence" value="ECO:0007669"/>
    <property type="project" value="InterPro"/>
</dbReference>
<evidence type="ECO:0000313" key="10">
    <source>
        <dbReference type="EMBL" id="MBK6972523.1"/>
    </source>
</evidence>
<sequence length="495" mass="53306">MSGLLDHLPALQVVLPLISAPLIVLVRRQRFAWLLTVAVSWISLAIAIALFVKVGQTGVISYAIGSWPPPWGIEYRVDALNAYVLVLVSLVAAVVAPYARISIAAELPREQEYLLFAMFCLCLTGLLGITITGDVFNVFVFLEISSLSTYVMIALGQRRKALVAAYQYLVMGTIGATFYVIGIGLLYLMTGTLNIADLAERLRDVKEIRPLLAAYAFITVGIGLKLALFPLHQWLPNAYTFAPSMVTAFLSATATKVSVYVLLRFYFTVFGASILFEGLPTADVLLALSVAGMVTASLVAVFQDDLKRMFAYSSVSQIAYITLGISLANEAGLTASIVHLLNHGITKGAIFLLIGGIALRCGVVSFDRLRGIGQRMPLTSFGLVISGLSLIGIPGTAGFVTKWYLVVAAIDRGYWWLVAVIVGSSLIAVAYVWRFVEVAYLSEPDERSVKRGEAPASMLGFAWVLVIGSLYFGFDTSFSVGGAREAAALLLGGAR</sequence>
<keyword evidence="5 8" id="KW-1133">Transmembrane helix</keyword>
<dbReference type="Pfam" id="PF00361">
    <property type="entry name" value="Proton_antipo_M"/>
    <property type="match status" value="1"/>
</dbReference>
<dbReference type="PANTHER" id="PTHR42703">
    <property type="entry name" value="NADH DEHYDROGENASE"/>
    <property type="match status" value="1"/>
</dbReference>
<dbReference type="EMBL" id="JADJEV010000003">
    <property type="protein sequence ID" value="MBK6972523.1"/>
    <property type="molecule type" value="Genomic_DNA"/>
</dbReference>
<evidence type="ECO:0000256" key="1">
    <source>
        <dbReference type="ARBA" id="ARBA00004651"/>
    </source>
</evidence>
<keyword evidence="3" id="KW-1003">Cell membrane</keyword>
<evidence type="ECO:0000256" key="6">
    <source>
        <dbReference type="ARBA" id="ARBA00023136"/>
    </source>
</evidence>
<comment type="similarity">
    <text evidence="2">Belongs to the CPA3 antiporters (TC 2.A.63) subunit D family.</text>
</comment>
<dbReference type="PANTHER" id="PTHR42703:SF1">
    <property type="entry name" value="NA(+)_H(+) ANTIPORTER SUBUNIT D1"/>
    <property type="match status" value="1"/>
</dbReference>
<proteinExistence type="inferred from homology"/>
<evidence type="ECO:0000256" key="4">
    <source>
        <dbReference type="ARBA" id="ARBA00022692"/>
    </source>
</evidence>
<reference evidence="11" key="1">
    <citation type="journal article" date="2021" name="Nat. Commun.">
        <title>Connecting structure to function with the recovery of over 1000 high-quality metagenome-assembled genomes from activated sludge using long-read sequencing.</title>
        <authorList>
            <person name="Singleton C.M."/>
            <person name="Petriglieri F."/>
            <person name="Kristensen J.M."/>
            <person name="Kirkegaard R.H."/>
            <person name="Michaelsen T.Y."/>
            <person name="Andersen M.H."/>
            <person name="Kondrotaite Z."/>
            <person name="Karst S.M."/>
            <person name="Dueholm M.S."/>
            <person name="Nielsen P.H."/>
            <person name="Albertsen M."/>
        </authorList>
    </citation>
    <scope>NUCLEOTIDE SEQUENCE [LARGE SCALE GENOMIC DNA]</scope>
</reference>
<accession>A0A9D7DX80</accession>
<feature type="transmembrane region" description="Helical" evidence="8">
    <location>
        <begin position="348"/>
        <end position="366"/>
    </location>
</feature>
<dbReference type="PRINTS" id="PR01437">
    <property type="entry name" value="NUOXDRDTASE4"/>
</dbReference>
<gene>
    <name evidence="10" type="ORF">IPH26_06100</name>
</gene>
<evidence type="ECO:0000256" key="7">
    <source>
        <dbReference type="RuleBase" id="RU000320"/>
    </source>
</evidence>
<comment type="subcellular location">
    <subcellularLocation>
        <location evidence="1">Cell membrane</location>
        <topology evidence="1">Multi-pass membrane protein</topology>
    </subcellularLocation>
    <subcellularLocation>
        <location evidence="7">Membrane</location>
        <topology evidence="7">Multi-pass membrane protein</topology>
    </subcellularLocation>
</comment>
<feature type="transmembrane region" description="Helical" evidence="8">
    <location>
        <begin position="113"/>
        <end position="132"/>
    </location>
</feature>
<evidence type="ECO:0000313" key="11">
    <source>
        <dbReference type="Proteomes" id="UP000807785"/>
    </source>
</evidence>
<feature type="transmembrane region" description="Helical" evidence="8">
    <location>
        <begin position="6"/>
        <end position="26"/>
    </location>
</feature>
<feature type="transmembrane region" description="Helical" evidence="8">
    <location>
        <begin position="378"/>
        <end position="401"/>
    </location>
</feature>
<keyword evidence="6 8" id="KW-0472">Membrane</keyword>
<protein>
    <submittedName>
        <fullName evidence="10">Monovalent cation/H+ antiporter subunit D family protein</fullName>
    </submittedName>
</protein>
<dbReference type="Proteomes" id="UP000807785">
    <property type="component" value="Unassembled WGS sequence"/>
</dbReference>
<dbReference type="InterPro" id="IPR001750">
    <property type="entry name" value="ND/Mrp_TM"/>
</dbReference>
<dbReference type="InterPro" id="IPR003918">
    <property type="entry name" value="NADH_UbQ_OxRdtase"/>
</dbReference>
<feature type="transmembrane region" description="Helical" evidence="8">
    <location>
        <begin position="283"/>
        <end position="302"/>
    </location>
</feature>
<feature type="transmembrane region" description="Helical" evidence="8">
    <location>
        <begin position="168"/>
        <end position="188"/>
    </location>
</feature>
<keyword evidence="4 7" id="KW-0812">Transmembrane</keyword>
<evidence type="ECO:0000256" key="5">
    <source>
        <dbReference type="ARBA" id="ARBA00022989"/>
    </source>
</evidence>
<feature type="transmembrane region" description="Helical" evidence="8">
    <location>
        <begin position="413"/>
        <end position="433"/>
    </location>
</feature>
<feature type="transmembrane region" description="Helical" evidence="8">
    <location>
        <begin position="208"/>
        <end position="229"/>
    </location>
</feature>
<feature type="transmembrane region" description="Helical" evidence="8">
    <location>
        <begin position="80"/>
        <end position="101"/>
    </location>
</feature>
<name>A0A9D7DX80_9PROT</name>
<comment type="caution">
    <text evidence="10">The sequence shown here is derived from an EMBL/GenBank/DDBJ whole genome shotgun (WGS) entry which is preliminary data.</text>
</comment>
<feature type="transmembrane region" description="Helical" evidence="8">
    <location>
        <begin position="454"/>
        <end position="474"/>
    </location>
</feature>
<feature type="domain" description="NADH:quinone oxidoreductase/Mrp antiporter transmembrane" evidence="9">
    <location>
        <begin position="133"/>
        <end position="427"/>
    </location>
</feature>
<evidence type="ECO:0000259" key="9">
    <source>
        <dbReference type="Pfam" id="PF00361"/>
    </source>
</evidence>
<organism evidence="10 11">
    <name type="scientific">Candidatus Methylophosphatis roskildensis</name>
    <dbReference type="NCBI Taxonomy" id="2899263"/>
    <lineage>
        <taxon>Bacteria</taxon>
        <taxon>Pseudomonadati</taxon>
        <taxon>Pseudomonadota</taxon>
        <taxon>Betaproteobacteria</taxon>
        <taxon>Nitrosomonadales</taxon>
        <taxon>Sterolibacteriaceae</taxon>
        <taxon>Candidatus Methylophosphatis</taxon>
    </lineage>
</organism>
<feature type="transmembrane region" description="Helical" evidence="8">
    <location>
        <begin position="33"/>
        <end position="52"/>
    </location>
</feature>